<dbReference type="GO" id="GO:0005549">
    <property type="term" value="F:odorant binding"/>
    <property type="evidence" value="ECO:0007669"/>
    <property type="project" value="InterPro"/>
</dbReference>
<keyword evidence="2" id="KW-1003">Cell membrane</keyword>
<sequence>MSWKEDVAYAMTPIKLLTIPLGAWPLQEYNKFALARHIVSTVGLAVTVVVQFLELNYTCTGAYAQLDALTLFTCGILAVLKITWFRIYADNLTCNYSSAMSDYRAIDSEEKRAIMRKHAFLGRIICIIALLISYVDSVIFIVGHSATSTREFRLNSSIEGLRSGYAIPSTCTLAHFYISKNVFIAIFMLESILLVTMCLGNHGSDSLFLQITLHICGQLKILKAEFINFEIEGPKVCERFNALIQRHDHLIKMSRKLAESISFVLLVQLFISSVLICVLGFQFIIALKTSDFGMMSKSVLVLSAFLAQLTLYSMVGDYLKSQMEEVAQSAYQNTWYDLPAKATKNVTFILMWSQLPMKLQAGNFIVMDLPTYMSILKTSMSYLSVLRVMIEP</sequence>
<protein>
    <recommendedName>
        <fullName evidence="10">Odorant receptor</fullName>
    </recommendedName>
</protein>
<dbReference type="Pfam" id="PF02949">
    <property type="entry name" value="7tm_6"/>
    <property type="match status" value="1"/>
</dbReference>
<feature type="transmembrane region" description="Helical" evidence="10">
    <location>
        <begin position="120"/>
        <end position="142"/>
    </location>
</feature>
<dbReference type="InParanoid" id="E2B446"/>
<dbReference type="Proteomes" id="UP000008237">
    <property type="component" value="Unassembled WGS sequence"/>
</dbReference>
<evidence type="ECO:0000256" key="4">
    <source>
        <dbReference type="ARBA" id="ARBA00022692"/>
    </source>
</evidence>
<comment type="caution">
    <text evidence="10">Lacks conserved residue(s) required for the propagation of feature annotation.</text>
</comment>
<feature type="transmembrane region" description="Helical" evidence="10">
    <location>
        <begin position="63"/>
        <end position="80"/>
    </location>
</feature>
<feature type="transmembrane region" description="Helical" evidence="10">
    <location>
        <begin position="299"/>
        <end position="319"/>
    </location>
</feature>
<accession>E2B446</accession>
<organism evidence="12">
    <name type="scientific">Harpegnathos saltator</name>
    <name type="common">Jerdon's jumping ant</name>
    <dbReference type="NCBI Taxonomy" id="610380"/>
    <lineage>
        <taxon>Eukaryota</taxon>
        <taxon>Metazoa</taxon>
        <taxon>Ecdysozoa</taxon>
        <taxon>Arthropoda</taxon>
        <taxon>Hexapoda</taxon>
        <taxon>Insecta</taxon>
        <taxon>Pterygota</taxon>
        <taxon>Neoptera</taxon>
        <taxon>Endopterygota</taxon>
        <taxon>Hymenoptera</taxon>
        <taxon>Apocrita</taxon>
        <taxon>Aculeata</taxon>
        <taxon>Formicoidea</taxon>
        <taxon>Formicidae</taxon>
        <taxon>Ponerinae</taxon>
        <taxon>Ponerini</taxon>
        <taxon>Harpegnathos</taxon>
    </lineage>
</organism>
<dbReference type="FunCoup" id="E2B446">
    <property type="interactions" value="64"/>
</dbReference>
<dbReference type="GO" id="GO:0005886">
    <property type="term" value="C:plasma membrane"/>
    <property type="evidence" value="ECO:0007669"/>
    <property type="project" value="UniProtKB-SubCell"/>
</dbReference>
<evidence type="ECO:0000256" key="8">
    <source>
        <dbReference type="ARBA" id="ARBA00023170"/>
    </source>
</evidence>
<keyword evidence="9 10" id="KW-0807">Transducer</keyword>
<keyword evidence="6 10" id="KW-1133">Transmembrane helix</keyword>
<keyword evidence="12" id="KW-1185">Reference proteome</keyword>
<evidence type="ECO:0000256" key="2">
    <source>
        <dbReference type="ARBA" id="ARBA00022475"/>
    </source>
</evidence>
<keyword evidence="8 10" id="KW-0675">Receptor</keyword>
<reference evidence="11 12" key="1">
    <citation type="journal article" date="2010" name="Science">
        <title>Genomic comparison of the ants Camponotus floridanus and Harpegnathos saltator.</title>
        <authorList>
            <person name="Bonasio R."/>
            <person name="Zhang G."/>
            <person name="Ye C."/>
            <person name="Mutti N.S."/>
            <person name="Fang X."/>
            <person name="Qin N."/>
            <person name="Donahue G."/>
            <person name="Yang P."/>
            <person name="Li Q."/>
            <person name="Li C."/>
            <person name="Zhang P."/>
            <person name="Huang Z."/>
            <person name="Berger S.L."/>
            <person name="Reinberg D."/>
            <person name="Wang J."/>
            <person name="Liebig J."/>
        </authorList>
    </citation>
    <scope>NUCLEOTIDE SEQUENCE [LARGE SCALE GENOMIC DNA]</scope>
    <source>
        <strain evidence="11 12">R22 G/1</strain>
    </source>
</reference>
<dbReference type="GO" id="GO:0007165">
    <property type="term" value="P:signal transduction"/>
    <property type="evidence" value="ECO:0007669"/>
    <property type="project" value="UniProtKB-KW"/>
</dbReference>
<dbReference type="GO" id="GO:0004984">
    <property type="term" value="F:olfactory receptor activity"/>
    <property type="evidence" value="ECO:0007669"/>
    <property type="project" value="InterPro"/>
</dbReference>
<evidence type="ECO:0000313" key="12">
    <source>
        <dbReference type="Proteomes" id="UP000008237"/>
    </source>
</evidence>
<dbReference type="PANTHER" id="PTHR21137:SF35">
    <property type="entry name" value="ODORANT RECEPTOR 19A-RELATED"/>
    <property type="match status" value="1"/>
</dbReference>
<dbReference type="InterPro" id="IPR004117">
    <property type="entry name" value="7tm6_olfct_rcpt"/>
</dbReference>
<evidence type="ECO:0000256" key="6">
    <source>
        <dbReference type="ARBA" id="ARBA00022989"/>
    </source>
</evidence>
<feature type="transmembrane region" description="Helical" evidence="10">
    <location>
        <begin position="182"/>
        <end position="200"/>
    </location>
</feature>
<dbReference type="AlphaFoldDB" id="E2B446"/>
<dbReference type="OrthoDB" id="8185860at2759"/>
<dbReference type="PANTHER" id="PTHR21137">
    <property type="entry name" value="ODORANT RECEPTOR"/>
    <property type="match status" value="1"/>
</dbReference>
<keyword evidence="3 10" id="KW-0716">Sensory transduction</keyword>
<keyword evidence="4 10" id="KW-0812">Transmembrane</keyword>
<evidence type="ECO:0000256" key="9">
    <source>
        <dbReference type="ARBA" id="ARBA00023224"/>
    </source>
</evidence>
<evidence type="ECO:0000313" key="11">
    <source>
        <dbReference type="EMBL" id="EFN89560.1"/>
    </source>
</evidence>
<feature type="transmembrane region" description="Helical" evidence="10">
    <location>
        <begin position="38"/>
        <end position="57"/>
    </location>
</feature>
<evidence type="ECO:0000256" key="10">
    <source>
        <dbReference type="RuleBase" id="RU351113"/>
    </source>
</evidence>
<dbReference type="OMA" id="RICIAMC"/>
<keyword evidence="5 10" id="KW-0552">Olfaction</keyword>
<comment type="similarity">
    <text evidence="10">Belongs to the insect chemoreceptor superfamily. Heteromeric odorant receptor channel (TC 1.A.69) family.</text>
</comment>
<name>E2B446_HARSA</name>
<gene>
    <name evidence="11" type="ORF">EAI_00739</name>
</gene>
<proteinExistence type="inferred from homology"/>
<evidence type="ECO:0000256" key="1">
    <source>
        <dbReference type="ARBA" id="ARBA00004651"/>
    </source>
</evidence>
<evidence type="ECO:0000256" key="7">
    <source>
        <dbReference type="ARBA" id="ARBA00023136"/>
    </source>
</evidence>
<dbReference type="EMBL" id="GL445463">
    <property type="protein sequence ID" value="EFN89560.1"/>
    <property type="molecule type" value="Genomic_DNA"/>
</dbReference>
<feature type="transmembrane region" description="Helical" evidence="10">
    <location>
        <begin position="261"/>
        <end position="287"/>
    </location>
</feature>
<evidence type="ECO:0000256" key="5">
    <source>
        <dbReference type="ARBA" id="ARBA00022725"/>
    </source>
</evidence>
<keyword evidence="7 10" id="KW-0472">Membrane</keyword>
<evidence type="ECO:0000256" key="3">
    <source>
        <dbReference type="ARBA" id="ARBA00022606"/>
    </source>
</evidence>
<comment type="subcellular location">
    <subcellularLocation>
        <location evidence="1 10">Cell membrane</location>
        <topology evidence="1 10">Multi-pass membrane protein</topology>
    </subcellularLocation>
</comment>